<dbReference type="Pfam" id="PF00849">
    <property type="entry name" value="PseudoU_synth_2"/>
    <property type="match status" value="1"/>
</dbReference>
<evidence type="ECO:0000313" key="6">
    <source>
        <dbReference type="Proteomes" id="UP001595548"/>
    </source>
</evidence>
<evidence type="ECO:0000313" key="5">
    <source>
        <dbReference type="EMBL" id="MFC3155565.1"/>
    </source>
</evidence>
<dbReference type="SUPFAM" id="SSF55120">
    <property type="entry name" value="Pseudouridine synthase"/>
    <property type="match status" value="1"/>
</dbReference>
<comment type="similarity">
    <text evidence="1">Belongs to the pseudouridine synthase RluA family.</text>
</comment>
<dbReference type="GO" id="GO:0016853">
    <property type="term" value="F:isomerase activity"/>
    <property type="evidence" value="ECO:0007669"/>
    <property type="project" value="UniProtKB-KW"/>
</dbReference>
<dbReference type="InterPro" id="IPR020103">
    <property type="entry name" value="PsdUridine_synth_cat_dom_sf"/>
</dbReference>
<keyword evidence="6" id="KW-1185">Reference proteome</keyword>
<dbReference type="EMBL" id="JBHRTL010000006">
    <property type="protein sequence ID" value="MFC3155565.1"/>
    <property type="molecule type" value="Genomic_DNA"/>
</dbReference>
<dbReference type="InterPro" id="IPR006145">
    <property type="entry name" value="PsdUridine_synth_RsuA/RluA"/>
</dbReference>
<feature type="domain" description="Pseudouridine synthase RsuA/RluA-like" evidence="4">
    <location>
        <begin position="19"/>
        <end position="165"/>
    </location>
</feature>
<reference evidence="6" key="1">
    <citation type="journal article" date="2019" name="Int. J. Syst. Evol. Microbiol.">
        <title>The Global Catalogue of Microorganisms (GCM) 10K type strain sequencing project: providing services to taxonomists for standard genome sequencing and annotation.</title>
        <authorList>
            <consortium name="The Broad Institute Genomics Platform"/>
            <consortium name="The Broad Institute Genome Sequencing Center for Infectious Disease"/>
            <person name="Wu L."/>
            <person name="Ma J."/>
        </authorList>
    </citation>
    <scope>NUCLEOTIDE SEQUENCE [LARGE SCALE GENOMIC DNA]</scope>
    <source>
        <strain evidence="6">KCTC 52141</strain>
    </source>
</reference>
<keyword evidence="2" id="KW-0819">tRNA processing</keyword>
<evidence type="ECO:0000256" key="1">
    <source>
        <dbReference type="ARBA" id="ARBA00010876"/>
    </source>
</evidence>
<dbReference type="RefSeq" id="WP_382416333.1">
    <property type="nucleotide sequence ID" value="NZ_AP031500.1"/>
</dbReference>
<name>A0ABV7HNZ1_9GAMM</name>
<dbReference type="Proteomes" id="UP001595548">
    <property type="component" value="Unassembled WGS sequence"/>
</dbReference>
<accession>A0ABV7HNZ1</accession>
<dbReference type="InterPro" id="IPR050188">
    <property type="entry name" value="RluA_PseudoU_synthase"/>
</dbReference>
<keyword evidence="3 5" id="KW-0413">Isomerase</keyword>
<evidence type="ECO:0000256" key="2">
    <source>
        <dbReference type="ARBA" id="ARBA00022694"/>
    </source>
</evidence>
<proteinExistence type="inferred from homology"/>
<dbReference type="EC" id="5.4.99.-" evidence="5"/>
<comment type="caution">
    <text evidence="5">The sequence shown here is derived from an EMBL/GenBank/DDBJ whole genome shotgun (WGS) entry which is preliminary data.</text>
</comment>
<protein>
    <submittedName>
        <fullName evidence="5">RluA family pseudouridine synthase</fullName>
        <ecNumber evidence="5">5.4.99.-</ecNumber>
    </submittedName>
</protein>
<sequence>MTPSLPTPSVPLVYQDDALVIANKPSGLLTVPGRGPEKQDCLINRLLVSHPNSRIVHRLDQPTSGIVIVPQSYEALRHIGRQFETRQVSKRYIAVVAGIIEQDEGAVELPLICDWPNRPKQMVDWDNGKAALTHYRVLARDTDTQQTRVALTPVTGRSHQLRVHMLELGHPIVGDTLYAPEAVIAASNRLLLHAERINFAHPISAEPLTIESLAPF</sequence>
<gene>
    <name evidence="5" type="ORF">ACFOEB_10175</name>
</gene>
<dbReference type="Gene3D" id="3.30.2350.10">
    <property type="entry name" value="Pseudouridine synthase"/>
    <property type="match status" value="1"/>
</dbReference>
<dbReference type="PANTHER" id="PTHR21600">
    <property type="entry name" value="MITOCHONDRIAL RNA PSEUDOURIDINE SYNTHASE"/>
    <property type="match status" value="1"/>
</dbReference>
<dbReference type="CDD" id="cd02869">
    <property type="entry name" value="PseudoU_synth_RluA_like"/>
    <property type="match status" value="1"/>
</dbReference>
<organism evidence="5 6">
    <name type="scientific">Gilvimarinus japonicus</name>
    <dbReference type="NCBI Taxonomy" id="1796469"/>
    <lineage>
        <taxon>Bacteria</taxon>
        <taxon>Pseudomonadati</taxon>
        <taxon>Pseudomonadota</taxon>
        <taxon>Gammaproteobacteria</taxon>
        <taxon>Cellvibrionales</taxon>
        <taxon>Cellvibrionaceae</taxon>
        <taxon>Gilvimarinus</taxon>
    </lineage>
</organism>
<evidence type="ECO:0000259" key="4">
    <source>
        <dbReference type="Pfam" id="PF00849"/>
    </source>
</evidence>
<evidence type="ECO:0000256" key="3">
    <source>
        <dbReference type="ARBA" id="ARBA00023235"/>
    </source>
</evidence>
<dbReference type="PANTHER" id="PTHR21600:SF91">
    <property type="entry name" value="DUAL-SPECIFICITY RNA PSEUDOURIDINE SYNTHASE RLUA"/>
    <property type="match status" value="1"/>
</dbReference>